<geneLocation type="plasmid" evidence="9 10">
    <name>unnamed</name>
</geneLocation>
<keyword evidence="10" id="KW-1185">Reference proteome</keyword>
<dbReference type="AlphaFoldDB" id="A0A5Q0CBS3"/>
<evidence type="ECO:0000256" key="5">
    <source>
        <dbReference type="ARBA" id="ARBA00023004"/>
    </source>
</evidence>
<dbReference type="Gene3D" id="1.10.760.10">
    <property type="entry name" value="Cytochrome c-like domain"/>
    <property type="match status" value="1"/>
</dbReference>
<dbReference type="PANTHER" id="PTHR11961">
    <property type="entry name" value="CYTOCHROME C"/>
    <property type="match status" value="1"/>
</dbReference>
<keyword evidence="3 6" id="KW-0479">Metal-binding</keyword>
<dbReference type="InterPro" id="IPR036909">
    <property type="entry name" value="Cyt_c-like_dom_sf"/>
</dbReference>
<dbReference type="GO" id="GO:0046872">
    <property type="term" value="F:metal ion binding"/>
    <property type="evidence" value="ECO:0007669"/>
    <property type="project" value="UniProtKB-KW"/>
</dbReference>
<proteinExistence type="predicted"/>
<feature type="domain" description="Cytochrome c" evidence="8">
    <location>
        <begin position="32"/>
        <end position="133"/>
    </location>
</feature>
<dbReference type="Pfam" id="PF00034">
    <property type="entry name" value="Cytochrom_C"/>
    <property type="match status" value="1"/>
</dbReference>
<protein>
    <submittedName>
        <fullName evidence="9">Cytochrome c family protein</fullName>
    </submittedName>
</protein>
<evidence type="ECO:0000256" key="2">
    <source>
        <dbReference type="ARBA" id="ARBA00022617"/>
    </source>
</evidence>
<dbReference type="OrthoDB" id="9805828at2"/>
<evidence type="ECO:0000256" key="6">
    <source>
        <dbReference type="PROSITE-ProRule" id="PRU00433"/>
    </source>
</evidence>
<name>A0A5Q0CBS3_9HYPH</name>
<dbReference type="KEGG" id="rgr:FZ934_21280"/>
<keyword evidence="1" id="KW-0813">Transport</keyword>
<feature type="chain" id="PRO_5024984983" evidence="7">
    <location>
        <begin position="27"/>
        <end position="133"/>
    </location>
</feature>
<dbReference type="Proteomes" id="UP000326881">
    <property type="component" value="Plasmid unnamed"/>
</dbReference>
<keyword evidence="9" id="KW-0614">Plasmid</keyword>
<evidence type="ECO:0000256" key="4">
    <source>
        <dbReference type="ARBA" id="ARBA00022982"/>
    </source>
</evidence>
<dbReference type="EMBL" id="CP043499">
    <property type="protein sequence ID" value="QFY62882.1"/>
    <property type="molecule type" value="Genomic_DNA"/>
</dbReference>
<feature type="signal peptide" evidence="7">
    <location>
        <begin position="1"/>
        <end position="26"/>
    </location>
</feature>
<dbReference type="PRINTS" id="PR00604">
    <property type="entry name" value="CYTCHRMECIAB"/>
</dbReference>
<organism evidence="9 10">
    <name type="scientific">Rhizobium grahamii</name>
    <dbReference type="NCBI Taxonomy" id="1120045"/>
    <lineage>
        <taxon>Bacteria</taxon>
        <taxon>Pseudomonadati</taxon>
        <taxon>Pseudomonadota</taxon>
        <taxon>Alphaproteobacteria</taxon>
        <taxon>Hyphomicrobiales</taxon>
        <taxon>Rhizobiaceae</taxon>
        <taxon>Rhizobium/Agrobacterium group</taxon>
        <taxon>Rhizobium</taxon>
    </lineage>
</organism>
<dbReference type="SUPFAM" id="SSF46626">
    <property type="entry name" value="Cytochrome c"/>
    <property type="match status" value="1"/>
</dbReference>
<keyword evidence="7" id="KW-0732">Signal</keyword>
<evidence type="ECO:0000256" key="3">
    <source>
        <dbReference type="ARBA" id="ARBA00022723"/>
    </source>
</evidence>
<keyword evidence="4" id="KW-0249">Electron transport</keyword>
<keyword evidence="2 6" id="KW-0349">Heme</keyword>
<evidence type="ECO:0000256" key="1">
    <source>
        <dbReference type="ARBA" id="ARBA00022448"/>
    </source>
</evidence>
<reference evidence="9 10" key="1">
    <citation type="submission" date="2019-08" db="EMBL/GenBank/DDBJ databases">
        <title>Prosopis cineraria nodule microbiome.</title>
        <authorList>
            <person name="Ali R."/>
            <person name="Chaluvadi S.R."/>
            <person name="Wang X."/>
        </authorList>
    </citation>
    <scope>NUCLEOTIDE SEQUENCE [LARGE SCALE GENOMIC DNA]</scope>
    <source>
        <strain evidence="9 10">BG7</strain>
        <plasmid evidence="9 10">unnamed</plasmid>
    </source>
</reference>
<gene>
    <name evidence="9" type="ORF">FZ934_21280</name>
</gene>
<keyword evidence="5 6" id="KW-0408">Iron</keyword>
<accession>A0A5Q0CBS3</accession>
<dbReference type="InterPro" id="IPR009056">
    <property type="entry name" value="Cyt_c-like_dom"/>
</dbReference>
<dbReference type="GO" id="GO:0009055">
    <property type="term" value="F:electron transfer activity"/>
    <property type="evidence" value="ECO:0007669"/>
    <property type="project" value="InterPro"/>
</dbReference>
<evidence type="ECO:0000313" key="10">
    <source>
        <dbReference type="Proteomes" id="UP000326881"/>
    </source>
</evidence>
<evidence type="ECO:0000259" key="8">
    <source>
        <dbReference type="PROSITE" id="PS51007"/>
    </source>
</evidence>
<sequence>MTFPVKSVQSFPVQLTTLALSLAAFASEACSADLERGARIFRSCAGCHTIDSDRSSFGPSLKGVAGRTAGVLNDYEYSTALKAAGEHGLVWTDENLATFLSKPTKMVPGTKMRFAGLWGFEIDDLIAFLKANP</sequence>
<dbReference type="InterPro" id="IPR002327">
    <property type="entry name" value="Cyt_c_1A/1B"/>
</dbReference>
<dbReference type="GO" id="GO:0020037">
    <property type="term" value="F:heme binding"/>
    <property type="evidence" value="ECO:0007669"/>
    <property type="project" value="InterPro"/>
</dbReference>
<evidence type="ECO:0000256" key="7">
    <source>
        <dbReference type="SAM" id="SignalP"/>
    </source>
</evidence>
<dbReference type="PROSITE" id="PS51007">
    <property type="entry name" value="CYTC"/>
    <property type="match status" value="1"/>
</dbReference>
<evidence type="ECO:0000313" key="9">
    <source>
        <dbReference type="EMBL" id="QFY62882.1"/>
    </source>
</evidence>